<sequence length="102" mass="11005">MGASRFGDHCMANVEFVSSIRALVMYDVLIKERDSLHKLPSHLPHLKHVLLKNNAAKNEPLLSLPSKCTSTSKPSSFLALKASHLWLVNGTGGPGVAGFRVG</sequence>
<dbReference type="AlphaFoldDB" id="A0AA38NUQ6"/>
<evidence type="ECO:0000313" key="1">
    <source>
        <dbReference type="EMBL" id="KAJ3830993.1"/>
    </source>
</evidence>
<name>A0AA38NUQ6_9AGAR</name>
<gene>
    <name evidence="1" type="ORF">F5878DRAFT_729722</name>
</gene>
<feature type="non-terminal residue" evidence="1">
    <location>
        <position position="102"/>
    </location>
</feature>
<accession>A0AA38NUQ6</accession>
<reference evidence="1" key="1">
    <citation type="submission" date="2022-08" db="EMBL/GenBank/DDBJ databases">
        <authorList>
            <consortium name="DOE Joint Genome Institute"/>
            <person name="Min B."/>
            <person name="Riley R."/>
            <person name="Sierra-Patev S."/>
            <person name="Naranjo-Ortiz M."/>
            <person name="Looney B."/>
            <person name="Konkel Z."/>
            <person name="Slot J.C."/>
            <person name="Sakamoto Y."/>
            <person name="Steenwyk J.L."/>
            <person name="Rokas A."/>
            <person name="Carro J."/>
            <person name="Camarero S."/>
            <person name="Ferreira P."/>
            <person name="Molpeceres G."/>
            <person name="Ruiz-Duenas F.J."/>
            <person name="Serrano A."/>
            <person name="Henrissat B."/>
            <person name="Drula E."/>
            <person name="Hughes K.W."/>
            <person name="Mata J.L."/>
            <person name="Ishikawa N.K."/>
            <person name="Vargas-Isla R."/>
            <person name="Ushijima S."/>
            <person name="Smith C.A."/>
            <person name="Ahrendt S."/>
            <person name="Andreopoulos W."/>
            <person name="He G."/>
            <person name="Labutti K."/>
            <person name="Lipzen A."/>
            <person name="Ng V."/>
            <person name="Sandor L."/>
            <person name="Barry K."/>
            <person name="Martinez A.T."/>
            <person name="Xiao Y."/>
            <person name="Gibbons J.G."/>
            <person name="Terashima K."/>
            <person name="Hibbett D.S."/>
            <person name="Grigoriev I.V."/>
        </authorList>
    </citation>
    <scope>NUCLEOTIDE SEQUENCE</scope>
    <source>
        <strain evidence="1">TFB9207</strain>
    </source>
</reference>
<organism evidence="1 2">
    <name type="scientific">Lentinula raphanica</name>
    <dbReference type="NCBI Taxonomy" id="153919"/>
    <lineage>
        <taxon>Eukaryota</taxon>
        <taxon>Fungi</taxon>
        <taxon>Dikarya</taxon>
        <taxon>Basidiomycota</taxon>
        <taxon>Agaricomycotina</taxon>
        <taxon>Agaricomycetes</taxon>
        <taxon>Agaricomycetidae</taxon>
        <taxon>Agaricales</taxon>
        <taxon>Marasmiineae</taxon>
        <taxon>Omphalotaceae</taxon>
        <taxon>Lentinula</taxon>
    </lineage>
</organism>
<comment type="caution">
    <text evidence="1">The sequence shown here is derived from an EMBL/GenBank/DDBJ whole genome shotgun (WGS) entry which is preliminary data.</text>
</comment>
<evidence type="ECO:0000313" key="2">
    <source>
        <dbReference type="Proteomes" id="UP001163846"/>
    </source>
</evidence>
<dbReference type="EMBL" id="MU807947">
    <property type="protein sequence ID" value="KAJ3830993.1"/>
    <property type="molecule type" value="Genomic_DNA"/>
</dbReference>
<dbReference type="Proteomes" id="UP001163846">
    <property type="component" value="Unassembled WGS sequence"/>
</dbReference>
<proteinExistence type="predicted"/>
<protein>
    <submittedName>
        <fullName evidence="1">Uncharacterized protein</fullName>
    </submittedName>
</protein>
<keyword evidence="2" id="KW-1185">Reference proteome</keyword>